<keyword evidence="2" id="KW-1133">Transmembrane helix</keyword>
<evidence type="ECO:0000256" key="2">
    <source>
        <dbReference type="SAM" id="Phobius"/>
    </source>
</evidence>
<dbReference type="InterPro" id="IPR045584">
    <property type="entry name" value="Pilin-like"/>
</dbReference>
<comment type="caution">
    <text evidence="3">The sequence shown here is derived from an EMBL/GenBank/DDBJ whole genome shotgun (WGS) entry which is preliminary data.</text>
</comment>
<dbReference type="InterPro" id="IPR012902">
    <property type="entry name" value="N_methyl_site"/>
</dbReference>
<name>A0A4V3UTP3_9GAMM</name>
<dbReference type="SUPFAM" id="SSF54523">
    <property type="entry name" value="Pili subunits"/>
    <property type="match status" value="1"/>
</dbReference>
<sequence>MSMPISPAASKKSRCTRWVRRASRAQAMRSATCPPTRPAPSCPEARGRRMKPRRTRALPGGYTLLEMIVVLVIMGLALGLAGTWMFSFIGTWRANVHRDTILGEIQHLPILAREAGRGFIVDALPAAASSAPQAPPRLRLPSGWSVQFDPPLRILANGACSSTHFVLGDGTRQWGASVDAPYCATVLDDNAATR</sequence>
<feature type="region of interest" description="Disordered" evidence="1">
    <location>
        <begin position="26"/>
        <end position="52"/>
    </location>
</feature>
<dbReference type="NCBIfam" id="TIGR02532">
    <property type="entry name" value="IV_pilin_GFxxxE"/>
    <property type="match status" value="1"/>
</dbReference>
<keyword evidence="2" id="KW-0472">Membrane</keyword>
<evidence type="ECO:0000313" key="4">
    <source>
        <dbReference type="Proteomes" id="UP000307749"/>
    </source>
</evidence>
<dbReference type="OrthoDB" id="6048068at2"/>
<accession>A0A4V3UTP3</accession>
<gene>
    <name evidence="3" type="ORF">B1806_03770</name>
</gene>
<feature type="transmembrane region" description="Helical" evidence="2">
    <location>
        <begin position="67"/>
        <end position="89"/>
    </location>
</feature>
<keyword evidence="4" id="KW-1185">Reference proteome</keyword>
<evidence type="ECO:0000256" key="1">
    <source>
        <dbReference type="SAM" id="MobiDB-lite"/>
    </source>
</evidence>
<keyword evidence="2" id="KW-0812">Transmembrane</keyword>
<evidence type="ECO:0000313" key="3">
    <source>
        <dbReference type="EMBL" id="THD11411.1"/>
    </source>
</evidence>
<dbReference type="AlphaFoldDB" id="A0A4V3UTP3"/>
<dbReference type="PROSITE" id="PS00409">
    <property type="entry name" value="PROKAR_NTER_METHYL"/>
    <property type="match status" value="1"/>
</dbReference>
<dbReference type="EMBL" id="MWQO01000013">
    <property type="protein sequence ID" value="THD11411.1"/>
    <property type="molecule type" value="Genomic_DNA"/>
</dbReference>
<dbReference type="Pfam" id="PF07963">
    <property type="entry name" value="N_methyl"/>
    <property type="match status" value="1"/>
</dbReference>
<evidence type="ECO:0008006" key="5">
    <source>
        <dbReference type="Google" id="ProtNLM"/>
    </source>
</evidence>
<dbReference type="Proteomes" id="UP000307749">
    <property type="component" value="Unassembled WGS sequence"/>
</dbReference>
<proteinExistence type="predicted"/>
<organism evidence="3 4">
    <name type="scientific">Metallibacterium scheffleri</name>
    <dbReference type="NCBI Taxonomy" id="993689"/>
    <lineage>
        <taxon>Bacteria</taxon>
        <taxon>Pseudomonadati</taxon>
        <taxon>Pseudomonadota</taxon>
        <taxon>Gammaproteobacteria</taxon>
        <taxon>Lysobacterales</taxon>
        <taxon>Rhodanobacteraceae</taxon>
        <taxon>Metallibacterium</taxon>
    </lineage>
</organism>
<protein>
    <recommendedName>
        <fullName evidence="5">Prepilin-type N-terminal cleavage/methylation domain-containing protein</fullName>
    </recommendedName>
</protein>
<reference evidence="3 4" key="1">
    <citation type="submission" date="2017-02" db="EMBL/GenBank/DDBJ databases">
        <title>Whole genome sequencing of Metallibacterium scheffleri DSM 24874 (T).</title>
        <authorList>
            <person name="Kumar S."/>
            <person name="Patil P."/>
            <person name="Patil P.B."/>
        </authorList>
    </citation>
    <scope>NUCLEOTIDE SEQUENCE [LARGE SCALE GENOMIC DNA]</scope>
    <source>
        <strain evidence="3 4">DSM 24874</strain>
    </source>
</reference>